<dbReference type="EMBL" id="JAFVMF010000001">
    <property type="protein sequence ID" value="MBO1358265.1"/>
    <property type="molecule type" value="Genomic_DNA"/>
</dbReference>
<proteinExistence type="predicted"/>
<evidence type="ECO:0000313" key="1">
    <source>
        <dbReference type="EMBL" id="MBO1358265.1"/>
    </source>
</evidence>
<accession>A0ABS3LQT3</accession>
<protein>
    <submittedName>
        <fullName evidence="1">Uncharacterized protein</fullName>
    </submittedName>
</protein>
<name>A0ABS3LQT3_9PROT</name>
<organism evidence="1 2">
    <name type="scientific">Acetobacter sacchari</name>
    <dbReference type="NCBI Taxonomy" id="2661687"/>
    <lineage>
        <taxon>Bacteria</taxon>
        <taxon>Pseudomonadati</taxon>
        <taxon>Pseudomonadota</taxon>
        <taxon>Alphaproteobacteria</taxon>
        <taxon>Acetobacterales</taxon>
        <taxon>Acetobacteraceae</taxon>
        <taxon>Acetobacter</taxon>
    </lineage>
</organism>
<reference evidence="1 2" key="1">
    <citation type="submission" date="2021-03" db="EMBL/GenBank/DDBJ databases">
        <title>The complete genome sequence of Acetobacter sacchari TBRC 11175.</title>
        <authorList>
            <person name="Charoenyingcharoen P."/>
            <person name="Yukphan P."/>
        </authorList>
    </citation>
    <scope>NUCLEOTIDE SEQUENCE [LARGE SCALE GENOMIC DNA]</scope>
    <source>
        <strain evidence="1 2">TBRC 11175</strain>
    </source>
</reference>
<dbReference type="Proteomes" id="UP000664771">
    <property type="component" value="Unassembled WGS sequence"/>
</dbReference>
<evidence type="ECO:0000313" key="2">
    <source>
        <dbReference type="Proteomes" id="UP000664771"/>
    </source>
</evidence>
<comment type="caution">
    <text evidence="1">The sequence shown here is derived from an EMBL/GenBank/DDBJ whole genome shotgun (WGS) entry which is preliminary data.</text>
</comment>
<dbReference type="InterPro" id="IPR036909">
    <property type="entry name" value="Cyt_c-like_dom_sf"/>
</dbReference>
<keyword evidence="2" id="KW-1185">Reference proteome</keyword>
<gene>
    <name evidence="1" type="ORF">J2D73_00435</name>
</gene>
<sequence>MPGVSMSLIRDDALLADVMNFVVFRLGGKSTPSGVAPYTPGEVHALREHPVESTDLLTLRGQILGRALPKCPPAG</sequence>
<dbReference type="Gene3D" id="1.10.760.10">
    <property type="entry name" value="Cytochrome c-like domain"/>
    <property type="match status" value="1"/>
</dbReference>